<protein>
    <submittedName>
        <fullName evidence="1">Uncharacterized protein</fullName>
    </submittedName>
</protein>
<comment type="caution">
    <text evidence="1">The sequence shown here is derived from an EMBL/GenBank/DDBJ whole genome shotgun (WGS) entry which is preliminary data.</text>
</comment>
<proteinExistence type="predicted"/>
<dbReference type="AlphaFoldDB" id="A0AAW2XY43"/>
<organism evidence="1">
    <name type="scientific">Sesamum latifolium</name>
    <dbReference type="NCBI Taxonomy" id="2727402"/>
    <lineage>
        <taxon>Eukaryota</taxon>
        <taxon>Viridiplantae</taxon>
        <taxon>Streptophyta</taxon>
        <taxon>Embryophyta</taxon>
        <taxon>Tracheophyta</taxon>
        <taxon>Spermatophyta</taxon>
        <taxon>Magnoliopsida</taxon>
        <taxon>eudicotyledons</taxon>
        <taxon>Gunneridae</taxon>
        <taxon>Pentapetalae</taxon>
        <taxon>asterids</taxon>
        <taxon>lamiids</taxon>
        <taxon>Lamiales</taxon>
        <taxon>Pedaliaceae</taxon>
        <taxon>Sesamum</taxon>
    </lineage>
</organism>
<sequence>MSEGVPGKKEGGIGIWSLKEFSRALLCKQLRDPSCRLEVASRDSKSISLPVSPWLPRPSIFRLMVPLCTLREDAWVEELFSSTGSWDKERIEREFDPMDAEWILRTPIHVREVDRLCWHYDSKERFSVKSAYSLALHQANVSESSAQGSDPSRDAWRFL</sequence>
<dbReference type="EMBL" id="JACGWN010000002">
    <property type="protein sequence ID" value="KAL0458905.1"/>
    <property type="molecule type" value="Genomic_DNA"/>
</dbReference>
<gene>
    <name evidence="1" type="ORF">Slati_0517700</name>
</gene>
<evidence type="ECO:0000313" key="1">
    <source>
        <dbReference type="EMBL" id="KAL0458905.1"/>
    </source>
</evidence>
<reference evidence="1" key="2">
    <citation type="journal article" date="2024" name="Plant">
        <title>Genomic evolution and insights into agronomic trait innovations of Sesamum species.</title>
        <authorList>
            <person name="Miao H."/>
            <person name="Wang L."/>
            <person name="Qu L."/>
            <person name="Liu H."/>
            <person name="Sun Y."/>
            <person name="Le M."/>
            <person name="Wang Q."/>
            <person name="Wei S."/>
            <person name="Zheng Y."/>
            <person name="Lin W."/>
            <person name="Duan Y."/>
            <person name="Cao H."/>
            <person name="Xiong S."/>
            <person name="Wang X."/>
            <person name="Wei L."/>
            <person name="Li C."/>
            <person name="Ma Q."/>
            <person name="Ju M."/>
            <person name="Zhao R."/>
            <person name="Li G."/>
            <person name="Mu C."/>
            <person name="Tian Q."/>
            <person name="Mei H."/>
            <person name="Zhang T."/>
            <person name="Gao T."/>
            <person name="Zhang H."/>
        </authorList>
    </citation>
    <scope>NUCLEOTIDE SEQUENCE</scope>
    <source>
        <strain evidence="1">KEN1</strain>
    </source>
</reference>
<name>A0AAW2XY43_9LAMI</name>
<accession>A0AAW2XY43</accession>
<reference evidence="1" key="1">
    <citation type="submission" date="2020-06" db="EMBL/GenBank/DDBJ databases">
        <authorList>
            <person name="Li T."/>
            <person name="Hu X."/>
            <person name="Zhang T."/>
            <person name="Song X."/>
            <person name="Zhang H."/>
            <person name="Dai N."/>
            <person name="Sheng W."/>
            <person name="Hou X."/>
            <person name="Wei L."/>
        </authorList>
    </citation>
    <scope>NUCLEOTIDE SEQUENCE</scope>
    <source>
        <strain evidence="1">KEN1</strain>
        <tissue evidence="1">Leaf</tissue>
    </source>
</reference>